<feature type="region of interest" description="Disordered" evidence="1">
    <location>
        <begin position="342"/>
        <end position="368"/>
    </location>
</feature>
<dbReference type="PANTHER" id="PTHR11096">
    <property type="entry name" value="RNA 3' TERMINAL PHOSPHATE CYCLASE"/>
    <property type="match status" value="1"/>
</dbReference>
<name>A0AAE0XHS6_9PEZI</name>
<feature type="domain" description="RNA 3'-terminal phosphate cyclase" evidence="2">
    <location>
        <begin position="14"/>
        <end position="346"/>
    </location>
</feature>
<feature type="compositionally biased region" description="Acidic residues" evidence="1">
    <location>
        <begin position="347"/>
        <end position="358"/>
    </location>
</feature>
<dbReference type="EMBL" id="JAULSO010000001">
    <property type="protein sequence ID" value="KAK3693620.1"/>
    <property type="molecule type" value="Genomic_DNA"/>
</dbReference>
<proteinExistence type="predicted"/>
<dbReference type="Gene3D" id="3.65.10.20">
    <property type="entry name" value="RNA 3'-terminal phosphate cyclase domain"/>
    <property type="match status" value="1"/>
</dbReference>
<reference evidence="3" key="2">
    <citation type="submission" date="2023-06" db="EMBL/GenBank/DDBJ databases">
        <authorList>
            <consortium name="Lawrence Berkeley National Laboratory"/>
            <person name="Haridas S."/>
            <person name="Hensen N."/>
            <person name="Bonometti L."/>
            <person name="Westerberg I."/>
            <person name="Brannstrom I.O."/>
            <person name="Guillou S."/>
            <person name="Cros-Aarteil S."/>
            <person name="Calhoun S."/>
            <person name="Kuo A."/>
            <person name="Mondo S."/>
            <person name="Pangilinan J."/>
            <person name="Riley R."/>
            <person name="Labutti K."/>
            <person name="Andreopoulos B."/>
            <person name="Lipzen A."/>
            <person name="Chen C."/>
            <person name="Yanf M."/>
            <person name="Daum C."/>
            <person name="Ng V."/>
            <person name="Clum A."/>
            <person name="Steindorff A."/>
            <person name="Ohm R."/>
            <person name="Martin F."/>
            <person name="Silar P."/>
            <person name="Natvig D."/>
            <person name="Lalanne C."/>
            <person name="Gautier V."/>
            <person name="Ament-Velasquez S.L."/>
            <person name="Kruys A."/>
            <person name="Hutchinson M.I."/>
            <person name="Powell A.J."/>
            <person name="Barry K."/>
            <person name="Miller A.N."/>
            <person name="Grigoriev I.V."/>
            <person name="Debuchy R."/>
            <person name="Gladieux P."/>
            <person name="Thoren M.H."/>
            <person name="Johannesson H."/>
        </authorList>
    </citation>
    <scope>NUCLEOTIDE SEQUENCE</scope>
    <source>
        <strain evidence="3">CBS 314.62</strain>
    </source>
</reference>
<dbReference type="GO" id="GO:0005634">
    <property type="term" value="C:nucleus"/>
    <property type="evidence" value="ECO:0007669"/>
    <property type="project" value="TreeGrafter"/>
</dbReference>
<evidence type="ECO:0000313" key="3">
    <source>
        <dbReference type="EMBL" id="KAK3693620.1"/>
    </source>
</evidence>
<dbReference type="Proteomes" id="UP001270362">
    <property type="component" value="Unassembled WGS sequence"/>
</dbReference>
<dbReference type="InterPro" id="IPR037136">
    <property type="entry name" value="RNA3'_phos_cyclase_dom_sf"/>
</dbReference>
<dbReference type="Gene3D" id="3.30.360.20">
    <property type="entry name" value="RNA 3'-terminal phosphate cyclase, insert domain"/>
    <property type="match status" value="1"/>
</dbReference>
<dbReference type="InterPro" id="IPR023797">
    <property type="entry name" value="RNA3'_phos_cyclase_dom"/>
</dbReference>
<dbReference type="InterPro" id="IPR036553">
    <property type="entry name" value="RPTC_insert"/>
</dbReference>
<dbReference type="InterPro" id="IPR013792">
    <property type="entry name" value="RNA3'P_cycl/enolpyr_Trfase_a/b"/>
</dbReference>
<dbReference type="GO" id="GO:0006396">
    <property type="term" value="P:RNA processing"/>
    <property type="evidence" value="ECO:0007669"/>
    <property type="project" value="InterPro"/>
</dbReference>
<keyword evidence="4" id="KW-1185">Reference proteome</keyword>
<evidence type="ECO:0000259" key="2">
    <source>
        <dbReference type="Pfam" id="PF01137"/>
    </source>
</evidence>
<evidence type="ECO:0000256" key="1">
    <source>
        <dbReference type="SAM" id="MobiDB-lite"/>
    </source>
</evidence>
<dbReference type="PANTHER" id="PTHR11096:SF0">
    <property type="entry name" value="RNA 3'-TERMINAL PHOSPHATE CYCLASE"/>
    <property type="match status" value="1"/>
</dbReference>
<accession>A0AAE0XHS6</accession>
<gene>
    <name evidence="3" type="ORF">B0T22DRAFT_45218</name>
</gene>
<dbReference type="AlphaFoldDB" id="A0AAE0XHS6"/>
<protein>
    <submittedName>
        <fullName evidence="3">RNA 3'-terminal phosphate cyclase-domain-containing protein</fullName>
    </submittedName>
</protein>
<dbReference type="SUPFAM" id="SSF55205">
    <property type="entry name" value="EPT/RTPC-like"/>
    <property type="match status" value="1"/>
</dbReference>
<sequence>MKEPKPTEIDGRTGEGGGQLVRIACALAAVAGRPIKITNVRGNRGGGPRGGDGGLKSQHVSAIKWLAEATAADVSGLSIGSHTLEFRPRLRPSQLRDRAVNIAADSAAASTLLIFQAILPFLLFAGNGSGSEQAPIEVEITGGTNVAFSLSYEYLDQVLLPTLEAFFVGVRVDRRLAARGWSQGRAQRGRLQLTVHPLRAGEALRLRDPERVFGPEDFEIVAVDVSVVVPWEMQTSLTRALAQDLEDLFPGAEVCFRTVEDSGAESRIYVLLVARSATLRWGRDVLTSTPKKAKGKASSVSDSVSRKVSKELYEEVSRGGVVDEYLQDQLVVFQALAKGRSSFPCSDGDDDDDDDDDGGGAGGGEEGLEDAIEALSIEKRMRRDKAGEPFGEGSTHTATARWVTTELLPDVAWYNKGLVCEGVGIQMDKP</sequence>
<organism evidence="3 4">
    <name type="scientific">Podospora appendiculata</name>
    <dbReference type="NCBI Taxonomy" id="314037"/>
    <lineage>
        <taxon>Eukaryota</taxon>
        <taxon>Fungi</taxon>
        <taxon>Dikarya</taxon>
        <taxon>Ascomycota</taxon>
        <taxon>Pezizomycotina</taxon>
        <taxon>Sordariomycetes</taxon>
        <taxon>Sordariomycetidae</taxon>
        <taxon>Sordariales</taxon>
        <taxon>Podosporaceae</taxon>
        <taxon>Podospora</taxon>
    </lineage>
</organism>
<reference evidence="3" key="1">
    <citation type="journal article" date="2023" name="Mol. Phylogenet. Evol.">
        <title>Genome-scale phylogeny and comparative genomics of the fungal order Sordariales.</title>
        <authorList>
            <person name="Hensen N."/>
            <person name="Bonometti L."/>
            <person name="Westerberg I."/>
            <person name="Brannstrom I.O."/>
            <person name="Guillou S."/>
            <person name="Cros-Aarteil S."/>
            <person name="Calhoun S."/>
            <person name="Haridas S."/>
            <person name="Kuo A."/>
            <person name="Mondo S."/>
            <person name="Pangilinan J."/>
            <person name="Riley R."/>
            <person name="LaButti K."/>
            <person name="Andreopoulos B."/>
            <person name="Lipzen A."/>
            <person name="Chen C."/>
            <person name="Yan M."/>
            <person name="Daum C."/>
            <person name="Ng V."/>
            <person name="Clum A."/>
            <person name="Steindorff A."/>
            <person name="Ohm R.A."/>
            <person name="Martin F."/>
            <person name="Silar P."/>
            <person name="Natvig D.O."/>
            <person name="Lalanne C."/>
            <person name="Gautier V."/>
            <person name="Ament-Velasquez S.L."/>
            <person name="Kruys A."/>
            <person name="Hutchinson M.I."/>
            <person name="Powell A.J."/>
            <person name="Barry K."/>
            <person name="Miller A.N."/>
            <person name="Grigoriev I.V."/>
            <person name="Debuchy R."/>
            <person name="Gladieux P."/>
            <person name="Hiltunen Thoren M."/>
            <person name="Johannesson H."/>
        </authorList>
    </citation>
    <scope>NUCLEOTIDE SEQUENCE</scope>
    <source>
        <strain evidence="3">CBS 314.62</strain>
    </source>
</reference>
<dbReference type="InterPro" id="IPR000228">
    <property type="entry name" value="RNA3'_term_phos_cyc"/>
</dbReference>
<comment type="caution">
    <text evidence="3">The sequence shown here is derived from an EMBL/GenBank/DDBJ whole genome shotgun (WGS) entry which is preliminary data.</text>
</comment>
<dbReference type="GO" id="GO:0003963">
    <property type="term" value="F:RNA-3'-phosphate cyclase activity"/>
    <property type="evidence" value="ECO:0007669"/>
    <property type="project" value="TreeGrafter"/>
</dbReference>
<evidence type="ECO:0000313" key="4">
    <source>
        <dbReference type="Proteomes" id="UP001270362"/>
    </source>
</evidence>
<dbReference type="Pfam" id="PF01137">
    <property type="entry name" value="RTC"/>
    <property type="match status" value="1"/>
</dbReference>